<dbReference type="InterPro" id="IPR027417">
    <property type="entry name" value="P-loop_NTPase"/>
</dbReference>
<evidence type="ECO:0000256" key="1">
    <source>
        <dbReference type="ARBA" id="ARBA00004651"/>
    </source>
</evidence>
<keyword evidence="7 14" id="KW-0067">ATP-binding</keyword>
<name>A0A098YQ85_9BACT</name>
<proteinExistence type="predicted"/>
<dbReference type="GO" id="GO:0006508">
    <property type="term" value="P:proteolysis"/>
    <property type="evidence" value="ECO:0007669"/>
    <property type="project" value="InterPro"/>
</dbReference>
<dbReference type="GO" id="GO:0016887">
    <property type="term" value="F:ATP hydrolysis activity"/>
    <property type="evidence" value="ECO:0007669"/>
    <property type="project" value="InterPro"/>
</dbReference>
<organism evidence="14 15">
    <name type="scientific">Hoylesella timonensis S9-PR14</name>
    <dbReference type="NCBI Taxonomy" id="1401062"/>
    <lineage>
        <taxon>Bacteria</taxon>
        <taxon>Pseudomonadati</taxon>
        <taxon>Bacteroidota</taxon>
        <taxon>Bacteroidia</taxon>
        <taxon>Bacteroidales</taxon>
        <taxon>Prevotellaceae</taxon>
        <taxon>Hoylesella</taxon>
    </lineage>
</organism>
<keyword evidence="2" id="KW-0813">Transport</keyword>
<dbReference type="PROSITE" id="PS50929">
    <property type="entry name" value="ABC_TM1F"/>
    <property type="match status" value="1"/>
</dbReference>
<evidence type="ECO:0000313" key="14">
    <source>
        <dbReference type="EMBL" id="KGI21427.1"/>
    </source>
</evidence>
<dbReference type="PANTHER" id="PTHR43394">
    <property type="entry name" value="ATP-DEPENDENT PERMEASE MDL1, MITOCHONDRIAL"/>
    <property type="match status" value="1"/>
</dbReference>
<feature type="transmembrane region" description="Helical" evidence="10">
    <location>
        <begin position="253"/>
        <end position="271"/>
    </location>
</feature>
<keyword evidence="3" id="KW-1003">Cell membrane</keyword>
<dbReference type="MEROPS" id="C39.001"/>
<evidence type="ECO:0000256" key="2">
    <source>
        <dbReference type="ARBA" id="ARBA00022448"/>
    </source>
</evidence>
<evidence type="ECO:0000256" key="7">
    <source>
        <dbReference type="ARBA" id="ARBA00022840"/>
    </source>
</evidence>
<dbReference type="InterPro" id="IPR003593">
    <property type="entry name" value="AAA+_ATPase"/>
</dbReference>
<dbReference type="Proteomes" id="UP000029723">
    <property type="component" value="Unassembled WGS sequence"/>
</dbReference>
<dbReference type="InterPro" id="IPR017871">
    <property type="entry name" value="ABC_transporter-like_CS"/>
</dbReference>
<dbReference type="PANTHER" id="PTHR43394:SF1">
    <property type="entry name" value="ATP-BINDING CASSETTE SUB-FAMILY B MEMBER 10, MITOCHONDRIAL"/>
    <property type="match status" value="1"/>
</dbReference>
<comment type="caution">
    <text evidence="14">The sequence shown here is derived from an EMBL/GenBank/DDBJ whole genome shotgun (WGS) entry which is preliminary data.</text>
</comment>
<sequence>MLKKTFPHYTQLNSSDCGPTCLRMIASFYGKEYSQETIRRHCFISREGVSLLGICDAAEYIGMHCLGMKLTIDQLVDEVNFPCILHWNQNHFVVCYDVKRSRIGEKYKFYIADPASQCITYNEEEFKKGWISSKFKGEECGVALLLEPDVDFGKNEDDCYTPEKKRNFRTFAHYYLQHKRLLLQIIAGMLVGIGMQFIFPFLTQAMVDVGIGHKNFNIVTLILIAQIILFIAQLSVDFIRSWVLLHINARVDITLISSFLYKLTCMPLNFFDTRKLGDTLQRVGDHARIKSFLMGNSLNIIFSFVSLIIFSCVLAYYSIMIFSIFMVGNILNLLWITIFMKYRRELDSKRFGLSSTEQNRLVQLIQGMQDIKLNNCEREKRWEWEHLQIGLFRISSKGLTITQIQQTGSSFLSQATNFIILYLSATAVIHDNMTLGMMMSVSYIIGQLSAPFADFVNFAYALQDARISMERLNDIYEQEDEEDDIDKNMTILPTDHNIRIENMYFSYSGNSRNYTLQDINLTIEAGKVTAIVGSSGSGKTTLIKILQGFYKPNQGSVCIGNVPLELINPHVWRASTGSVMQDSFLFSDSIAKNIALSTEQIDIKRLQLASKMANVDSFISTMPLGYNTRIGMEGIGVSQGQRQRILIARAIYKNPEFIFFDEATNALDATNEWEIMNALHSFYKGKTVVIAAHRLSTISQADQIVVIKEGKIVEVGSHEQLLEKKGEYYELVNYQM</sequence>
<feature type="transmembrane region" description="Helical" evidence="10">
    <location>
        <begin position="316"/>
        <end position="340"/>
    </location>
</feature>
<keyword evidence="6" id="KW-0378">Hydrolase</keyword>
<evidence type="ECO:0000256" key="5">
    <source>
        <dbReference type="ARBA" id="ARBA00022741"/>
    </source>
</evidence>
<feature type="transmembrane region" description="Helical" evidence="10">
    <location>
        <begin position="181"/>
        <end position="203"/>
    </location>
</feature>
<feature type="transmembrane region" description="Helical" evidence="10">
    <location>
        <begin position="292"/>
        <end position="310"/>
    </location>
</feature>
<dbReference type="CDD" id="cd02418">
    <property type="entry name" value="Peptidase_C39B"/>
    <property type="match status" value="1"/>
</dbReference>
<accession>A0A098YQ85</accession>
<feature type="domain" description="Peptidase C39" evidence="13">
    <location>
        <begin position="11"/>
        <end position="137"/>
    </location>
</feature>
<feature type="domain" description="ABC transporter" evidence="11">
    <location>
        <begin position="498"/>
        <end position="734"/>
    </location>
</feature>
<dbReference type="GO" id="GO:0005886">
    <property type="term" value="C:plasma membrane"/>
    <property type="evidence" value="ECO:0007669"/>
    <property type="project" value="UniProtKB-SubCell"/>
</dbReference>
<keyword evidence="9 10" id="KW-0472">Membrane</keyword>
<dbReference type="InterPro" id="IPR003439">
    <property type="entry name" value="ABC_transporter-like_ATP-bd"/>
</dbReference>
<dbReference type="PROSITE" id="PS00211">
    <property type="entry name" value="ABC_TRANSPORTER_1"/>
    <property type="match status" value="1"/>
</dbReference>
<evidence type="ECO:0000313" key="15">
    <source>
        <dbReference type="Proteomes" id="UP000029723"/>
    </source>
</evidence>
<evidence type="ECO:0000256" key="6">
    <source>
        <dbReference type="ARBA" id="ARBA00022801"/>
    </source>
</evidence>
<comment type="subcellular location">
    <subcellularLocation>
        <location evidence="1">Cell membrane</location>
        <topology evidence="1">Multi-pass membrane protein</topology>
    </subcellularLocation>
</comment>
<dbReference type="GO" id="GO:0015421">
    <property type="term" value="F:ABC-type oligopeptide transporter activity"/>
    <property type="evidence" value="ECO:0007669"/>
    <property type="project" value="TreeGrafter"/>
</dbReference>
<dbReference type="InterPro" id="IPR005074">
    <property type="entry name" value="Peptidase_C39"/>
</dbReference>
<dbReference type="SUPFAM" id="SSF52540">
    <property type="entry name" value="P-loop containing nucleoside triphosphate hydrolases"/>
    <property type="match status" value="1"/>
</dbReference>
<feature type="domain" description="ABC transmembrane type-1" evidence="12">
    <location>
        <begin position="185"/>
        <end position="464"/>
    </location>
</feature>
<evidence type="ECO:0000256" key="9">
    <source>
        <dbReference type="ARBA" id="ARBA00023136"/>
    </source>
</evidence>
<dbReference type="FunFam" id="3.40.50.300:FF:000299">
    <property type="entry name" value="ABC transporter ATP-binding protein/permease"/>
    <property type="match status" value="1"/>
</dbReference>
<dbReference type="CDD" id="cd18571">
    <property type="entry name" value="ABC_6TM_peptidase_like"/>
    <property type="match status" value="1"/>
</dbReference>
<dbReference type="Gene3D" id="3.40.50.300">
    <property type="entry name" value="P-loop containing nucleotide triphosphate hydrolases"/>
    <property type="match status" value="1"/>
</dbReference>
<protein>
    <submittedName>
        <fullName evidence="14">ABC transporter ATP-binding protein</fullName>
    </submittedName>
</protein>
<keyword evidence="5" id="KW-0547">Nucleotide-binding</keyword>
<keyword evidence="8 10" id="KW-1133">Transmembrane helix</keyword>
<dbReference type="InterPro" id="IPR039421">
    <property type="entry name" value="Type_1_exporter"/>
</dbReference>
<evidence type="ECO:0000256" key="8">
    <source>
        <dbReference type="ARBA" id="ARBA00022989"/>
    </source>
</evidence>
<evidence type="ECO:0000256" key="3">
    <source>
        <dbReference type="ARBA" id="ARBA00022475"/>
    </source>
</evidence>
<dbReference type="InterPro" id="IPR036640">
    <property type="entry name" value="ABC1_TM_sf"/>
</dbReference>
<dbReference type="SUPFAM" id="SSF90123">
    <property type="entry name" value="ABC transporter transmembrane region"/>
    <property type="match status" value="1"/>
</dbReference>
<dbReference type="Pfam" id="PF00005">
    <property type="entry name" value="ABC_tran"/>
    <property type="match status" value="1"/>
</dbReference>
<evidence type="ECO:0000256" key="10">
    <source>
        <dbReference type="SAM" id="Phobius"/>
    </source>
</evidence>
<dbReference type="SMART" id="SM00382">
    <property type="entry name" value="AAA"/>
    <property type="match status" value="1"/>
</dbReference>
<feature type="transmembrane region" description="Helical" evidence="10">
    <location>
        <begin position="411"/>
        <end position="429"/>
    </location>
</feature>
<dbReference type="PROSITE" id="PS50893">
    <property type="entry name" value="ABC_TRANSPORTER_2"/>
    <property type="match status" value="1"/>
</dbReference>
<dbReference type="InterPro" id="IPR011527">
    <property type="entry name" value="ABC1_TM_dom"/>
</dbReference>
<reference evidence="14 15" key="1">
    <citation type="submission" date="2014-07" db="EMBL/GenBank/DDBJ databases">
        <authorList>
            <person name="McCorrison J."/>
            <person name="Sanka R."/>
            <person name="Torralba M."/>
            <person name="Gillis M."/>
            <person name="Haft D.H."/>
            <person name="Methe B."/>
            <person name="Sutton G."/>
            <person name="Nelson K.E."/>
        </authorList>
    </citation>
    <scope>NUCLEOTIDE SEQUENCE [LARGE SCALE GENOMIC DNA]</scope>
    <source>
        <strain evidence="14 15">S9-PR14</strain>
    </source>
</reference>
<dbReference type="OrthoDB" id="9760358at2"/>
<dbReference type="AlphaFoldDB" id="A0A098YQ85"/>
<evidence type="ECO:0000259" key="12">
    <source>
        <dbReference type="PROSITE" id="PS50929"/>
    </source>
</evidence>
<gene>
    <name evidence="14" type="ORF">HMPREF9304_10275</name>
</gene>
<dbReference type="Gene3D" id="1.20.1560.10">
    <property type="entry name" value="ABC transporter type 1, transmembrane domain"/>
    <property type="match status" value="1"/>
</dbReference>
<dbReference type="PROSITE" id="PS50990">
    <property type="entry name" value="PEPTIDASE_C39"/>
    <property type="match status" value="1"/>
</dbReference>
<evidence type="ECO:0000256" key="4">
    <source>
        <dbReference type="ARBA" id="ARBA00022692"/>
    </source>
</evidence>
<dbReference type="Pfam" id="PF03412">
    <property type="entry name" value="Peptidase_C39"/>
    <property type="match status" value="1"/>
</dbReference>
<evidence type="ECO:0000259" key="11">
    <source>
        <dbReference type="PROSITE" id="PS50893"/>
    </source>
</evidence>
<dbReference type="Pfam" id="PF00664">
    <property type="entry name" value="ABC_membrane"/>
    <property type="match status" value="1"/>
</dbReference>
<dbReference type="GO" id="GO:0008233">
    <property type="term" value="F:peptidase activity"/>
    <property type="evidence" value="ECO:0007669"/>
    <property type="project" value="InterPro"/>
</dbReference>
<evidence type="ECO:0000259" key="13">
    <source>
        <dbReference type="PROSITE" id="PS50990"/>
    </source>
</evidence>
<keyword evidence="4 10" id="KW-0812">Transmembrane</keyword>
<feature type="transmembrane region" description="Helical" evidence="10">
    <location>
        <begin position="215"/>
        <end position="233"/>
    </location>
</feature>
<dbReference type="RefSeq" id="WP_036928551.1">
    <property type="nucleotide sequence ID" value="NZ_JRPQ01000152.1"/>
</dbReference>
<dbReference type="EMBL" id="JRPQ01000152">
    <property type="protein sequence ID" value="KGI21427.1"/>
    <property type="molecule type" value="Genomic_DNA"/>
</dbReference>
<dbReference type="Gene3D" id="3.90.70.10">
    <property type="entry name" value="Cysteine proteinases"/>
    <property type="match status" value="1"/>
</dbReference>
<dbReference type="GO" id="GO:0005524">
    <property type="term" value="F:ATP binding"/>
    <property type="evidence" value="ECO:0007669"/>
    <property type="project" value="UniProtKB-KW"/>
</dbReference>